<gene>
    <name evidence="2" type="ORF">OMO38_12075</name>
</gene>
<name>A0ABT3HZN2_9FLAO</name>
<keyword evidence="1 2" id="KW-0812">Transmembrane</keyword>
<evidence type="ECO:0000313" key="3">
    <source>
        <dbReference type="Proteomes" id="UP001163731"/>
    </source>
</evidence>
<dbReference type="RefSeq" id="WP_264750429.1">
    <property type="nucleotide sequence ID" value="NZ_JAPDHW010000007.1"/>
</dbReference>
<evidence type="ECO:0000256" key="1">
    <source>
        <dbReference type="SAM" id="Phobius"/>
    </source>
</evidence>
<keyword evidence="1" id="KW-0472">Membrane</keyword>
<dbReference type="EMBL" id="JAPDHW010000007">
    <property type="protein sequence ID" value="MCW3169256.1"/>
    <property type="molecule type" value="Genomic_DNA"/>
</dbReference>
<comment type="caution">
    <text evidence="2">The sequence shown here is derived from an EMBL/GenBank/DDBJ whole genome shotgun (WGS) entry which is preliminary data.</text>
</comment>
<accession>A0ABT3HZN2</accession>
<proteinExistence type="predicted"/>
<evidence type="ECO:0000313" key="2">
    <source>
        <dbReference type="EMBL" id="MCW3169256.1"/>
    </source>
</evidence>
<organism evidence="2 3">
    <name type="scientific">Chryseobacterium kimseyorum</name>
    <dbReference type="NCBI Taxonomy" id="2984028"/>
    <lineage>
        <taxon>Bacteria</taxon>
        <taxon>Pseudomonadati</taxon>
        <taxon>Bacteroidota</taxon>
        <taxon>Flavobacteriia</taxon>
        <taxon>Flavobacteriales</taxon>
        <taxon>Weeksellaceae</taxon>
        <taxon>Chryseobacterium group</taxon>
        <taxon>Chryseobacterium</taxon>
    </lineage>
</organism>
<reference evidence="2" key="1">
    <citation type="submission" date="2022-10" db="EMBL/GenBank/DDBJ databases">
        <title>Chryseobacterium babae sp. nov. isolated from the gut of the beetle Oryctes rhinoceros, and Chryseobacterium kimseyorum sp. nov., isolated from a stick insect rearing cage.</title>
        <authorList>
            <person name="Shelomi M."/>
            <person name="Han C.-J."/>
            <person name="Chen W.-M."/>
            <person name="Chen H.-K."/>
            <person name="Liaw S.-J."/>
            <person name="Muhle E."/>
            <person name="Clermont D."/>
        </authorList>
    </citation>
    <scope>NUCLEOTIDE SEQUENCE</scope>
    <source>
        <strain evidence="2">09-1422</strain>
    </source>
</reference>
<dbReference type="Proteomes" id="UP001163731">
    <property type="component" value="Unassembled WGS sequence"/>
</dbReference>
<feature type="transmembrane region" description="Helical" evidence="1">
    <location>
        <begin position="16"/>
        <end position="35"/>
    </location>
</feature>
<dbReference type="InterPro" id="IPR039449">
    <property type="entry name" value="TssO"/>
</dbReference>
<keyword evidence="1" id="KW-1133">Transmembrane helix</keyword>
<protein>
    <submittedName>
        <fullName evidence="2">Type VI secretion system transmembrane protein TssO</fullName>
    </submittedName>
</protein>
<sequence>MQGQITLSKKEKRFQFIYLIFMLMAAMILLGIIFLNRFQSPFTSADVVSLDRLEEKAKFDSEQKKVQKIVDSTFKQISRIKDEIPDVMVDHEIDKNTAYIRGTKKRFSTDDSRVEGFPQIAKLFEMYYNDKKTVTTISFDTKNFERRTQECIVGYRDKERRLFDRDNNAARAK</sequence>
<dbReference type="Pfam" id="PF17561">
    <property type="entry name" value="TssO"/>
    <property type="match status" value="1"/>
</dbReference>
<keyword evidence="3" id="KW-1185">Reference proteome</keyword>